<organism evidence="7 8">
    <name type="scientific">Planosporangium flavigriseum</name>
    <dbReference type="NCBI Taxonomy" id="373681"/>
    <lineage>
        <taxon>Bacteria</taxon>
        <taxon>Bacillati</taxon>
        <taxon>Actinomycetota</taxon>
        <taxon>Actinomycetes</taxon>
        <taxon>Micromonosporales</taxon>
        <taxon>Micromonosporaceae</taxon>
        <taxon>Planosporangium</taxon>
    </lineage>
</organism>
<feature type="transmembrane region" description="Helical" evidence="6">
    <location>
        <begin position="59"/>
        <end position="81"/>
    </location>
</feature>
<evidence type="ECO:0000256" key="1">
    <source>
        <dbReference type="ARBA" id="ARBA00004141"/>
    </source>
</evidence>
<evidence type="ECO:0000256" key="3">
    <source>
        <dbReference type="ARBA" id="ARBA00022989"/>
    </source>
</evidence>
<evidence type="ECO:0000256" key="5">
    <source>
        <dbReference type="SAM" id="MobiDB-lite"/>
    </source>
</evidence>
<dbReference type="NCBIfam" id="NF033740">
    <property type="entry name" value="MarP_fam_protase"/>
    <property type="match status" value="1"/>
</dbReference>
<dbReference type="AlphaFoldDB" id="A0A8J3PMC7"/>
<dbReference type="PANTHER" id="PTHR43019:SF23">
    <property type="entry name" value="PROTEASE DO-LIKE 5, CHLOROPLASTIC"/>
    <property type="match status" value="1"/>
</dbReference>
<keyword evidence="8" id="KW-1185">Reference proteome</keyword>
<dbReference type="InterPro" id="IPR047680">
    <property type="entry name" value="MarP-like"/>
</dbReference>
<dbReference type="GO" id="GO:0004252">
    <property type="term" value="F:serine-type endopeptidase activity"/>
    <property type="evidence" value="ECO:0007669"/>
    <property type="project" value="InterPro"/>
</dbReference>
<dbReference type="RefSeq" id="WP_275408243.1">
    <property type="nucleotide sequence ID" value="NZ_BAAAQJ010000008.1"/>
</dbReference>
<dbReference type="GO" id="GO:0009403">
    <property type="term" value="P:toxin biosynthetic process"/>
    <property type="evidence" value="ECO:0007669"/>
    <property type="project" value="InterPro"/>
</dbReference>
<dbReference type="GO" id="GO:0006508">
    <property type="term" value="P:proteolysis"/>
    <property type="evidence" value="ECO:0007669"/>
    <property type="project" value="UniProtKB-KW"/>
</dbReference>
<feature type="transmembrane region" description="Helical" evidence="6">
    <location>
        <begin position="5"/>
        <end position="22"/>
    </location>
</feature>
<dbReference type="InterPro" id="IPR009003">
    <property type="entry name" value="Peptidase_S1_PA"/>
</dbReference>
<evidence type="ECO:0000313" key="8">
    <source>
        <dbReference type="Proteomes" id="UP000653674"/>
    </source>
</evidence>
<evidence type="ECO:0000256" key="6">
    <source>
        <dbReference type="SAM" id="Phobius"/>
    </source>
</evidence>
<reference evidence="7" key="1">
    <citation type="submission" date="2021-01" db="EMBL/GenBank/DDBJ databases">
        <title>Whole genome shotgun sequence of Planosporangium flavigriseum NBRC 105377.</title>
        <authorList>
            <person name="Komaki H."/>
            <person name="Tamura T."/>
        </authorList>
    </citation>
    <scope>NUCLEOTIDE SEQUENCE</scope>
    <source>
        <strain evidence="7">NBRC 105377</strain>
    </source>
</reference>
<dbReference type="Proteomes" id="UP000653674">
    <property type="component" value="Unassembled WGS sequence"/>
</dbReference>
<name>A0A8J3PMC7_9ACTN</name>
<feature type="transmembrane region" description="Helical" evidence="6">
    <location>
        <begin position="101"/>
        <end position="122"/>
    </location>
</feature>
<keyword evidence="2 6" id="KW-0812">Transmembrane</keyword>
<evidence type="ECO:0000256" key="4">
    <source>
        <dbReference type="ARBA" id="ARBA00023136"/>
    </source>
</evidence>
<keyword evidence="3 6" id="KW-1133">Transmembrane helix</keyword>
<evidence type="ECO:0000313" key="7">
    <source>
        <dbReference type="EMBL" id="GIG73743.1"/>
    </source>
</evidence>
<dbReference type="Gene3D" id="2.40.10.10">
    <property type="entry name" value="Trypsin-like serine proteases"/>
    <property type="match status" value="2"/>
</dbReference>
<keyword evidence="4 6" id="KW-0472">Membrane</keyword>
<dbReference type="GO" id="GO:0016020">
    <property type="term" value="C:membrane"/>
    <property type="evidence" value="ECO:0007669"/>
    <property type="project" value="UniProtKB-SubCell"/>
</dbReference>
<dbReference type="PRINTS" id="PR00834">
    <property type="entry name" value="PROTEASES2C"/>
</dbReference>
<feature type="region of interest" description="Disordered" evidence="5">
    <location>
        <begin position="373"/>
        <end position="394"/>
    </location>
</feature>
<dbReference type="InterPro" id="IPR003825">
    <property type="entry name" value="Colicin-V_CvpA"/>
</dbReference>
<comment type="subcellular location">
    <subcellularLocation>
        <location evidence="1">Membrane</location>
        <topology evidence="1">Multi-pass membrane protein</topology>
    </subcellularLocation>
</comment>
<keyword evidence="7" id="KW-0378">Hydrolase</keyword>
<dbReference type="SUPFAM" id="SSF50494">
    <property type="entry name" value="Trypsin-like serine proteases"/>
    <property type="match status" value="1"/>
</dbReference>
<keyword evidence="7" id="KW-0645">Protease</keyword>
<evidence type="ECO:0000256" key="2">
    <source>
        <dbReference type="ARBA" id="ARBA00022692"/>
    </source>
</evidence>
<dbReference type="InterPro" id="IPR001940">
    <property type="entry name" value="Peptidase_S1C"/>
</dbReference>
<accession>A0A8J3PMC7</accession>
<comment type="caution">
    <text evidence="7">The sequence shown here is derived from an EMBL/GenBank/DDBJ whole genome shotgun (WGS) entry which is preliminary data.</text>
</comment>
<gene>
    <name evidence="7" type="ORF">Pfl04_21470</name>
</gene>
<dbReference type="Pfam" id="PF02674">
    <property type="entry name" value="Colicin_V"/>
    <property type="match status" value="1"/>
</dbReference>
<feature type="compositionally biased region" description="Polar residues" evidence="5">
    <location>
        <begin position="381"/>
        <end position="394"/>
    </location>
</feature>
<dbReference type="InterPro" id="IPR043504">
    <property type="entry name" value="Peptidase_S1_PA_chymotrypsin"/>
</dbReference>
<dbReference type="EMBL" id="BONU01000011">
    <property type="protein sequence ID" value="GIG73743.1"/>
    <property type="molecule type" value="Genomic_DNA"/>
</dbReference>
<feature type="transmembrane region" description="Helical" evidence="6">
    <location>
        <begin position="28"/>
        <end position="47"/>
    </location>
</feature>
<dbReference type="PANTHER" id="PTHR43019">
    <property type="entry name" value="SERINE ENDOPROTEASE DEGS"/>
    <property type="match status" value="1"/>
</dbReference>
<sequence length="394" mass="40811">MSGTVVDLILVGLMLVFALNGYRQGFLIGLLSFIGFFGGALIGLQLGPMIARRFADDPIRVLVSLAAVFGVAAIGQAVAGFVGAKLREAISNPSARRLDDLGGALVSVVAVLLVVWLVALPLGSSSLPSLARAVKNSAILGTVDRVMPAQARALSDALRQTVDTRGFPDVFGGLTPTRVRPVPAPDPTLANSPLVLSARSSVVKVLGTAPSCSRRIEGSGFIYAPERVMTNAHVVAGTRSNTVEVNGARRSAQVVAYDPQRDLAVLYVPGLRGPVMKFSRPAETGSDAIVLGFPLDGPYDAQGARVRDRREISGPDIYNTGKVTREVYTIYGLVRSGNSGGPLVGTDGSVLGVIFAAAADDPQTGFAVTAEEASPVAAAGQTRTQATSTGNCAE</sequence>
<protein>
    <submittedName>
        <fullName evidence="7">Serine protease</fullName>
    </submittedName>
</protein>
<proteinExistence type="predicted"/>
<dbReference type="Pfam" id="PF13365">
    <property type="entry name" value="Trypsin_2"/>
    <property type="match status" value="1"/>
</dbReference>